<dbReference type="PANTHER" id="PTHR24148:SF73">
    <property type="entry name" value="HET DOMAIN PROTEIN (AFU_ORTHOLOGUE AFUA_8G01020)"/>
    <property type="match status" value="1"/>
</dbReference>
<dbReference type="Proteomes" id="UP000717696">
    <property type="component" value="Unassembled WGS sequence"/>
</dbReference>
<evidence type="ECO:0000313" key="3">
    <source>
        <dbReference type="Proteomes" id="UP000717696"/>
    </source>
</evidence>
<dbReference type="InterPro" id="IPR035994">
    <property type="entry name" value="Nucleoside_phosphorylase_sf"/>
</dbReference>
<dbReference type="OrthoDB" id="194358at2759"/>
<dbReference type="Gene3D" id="3.40.50.1580">
    <property type="entry name" value="Nucleoside phosphorylase domain"/>
    <property type="match status" value="1"/>
</dbReference>
<dbReference type="GO" id="GO:0003824">
    <property type="term" value="F:catalytic activity"/>
    <property type="evidence" value="ECO:0007669"/>
    <property type="project" value="InterPro"/>
</dbReference>
<evidence type="ECO:0000259" key="1">
    <source>
        <dbReference type="Pfam" id="PF06985"/>
    </source>
</evidence>
<dbReference type="EMBL" id="JAGMUU010000004">
    <property type="protein sequence ID" value="KAH7155364.1"/>
    <property type="molecule type" value="Genomic_DNA"/>
</dbReference>
<name>A0A9P9F750_9HYPO</name>
<keyword evidence="3" id="KW-1185">Reference proteome</keyword>
<sequence length="754" mass="84873">MSSCDIRSSGIAFITGRVGHHRIVAVSNNATPRNNPGDIADAVLQEFPAIRAGLLVSTDGITPQNGNGRVGDVVIGMGSRVHPGVAQFDLPETIKQKRLFVTNLSRSPPRAIVSALYALSDPIHHGEWLRRLEQKEPQPKIFRGLIVSSEQRPNGPALIDSIGAQNHVLCFGTAAVNLRHRPFTVISGIASSSGETQPQLPSSDVGKVATSYATCLTRHIDLVKLAAEIPIAEHFEDEAFNLDRSGFRLLRLQAGTGPVRCHVFQAYLNDESLIPYEALSYCWGSNVLTDSICVNDKILPTTSNLADALLHLRHVDEDWVLWIDAICIDQANVRERGHQVGYVGLIYSRAELVLIWLGYIDPTVGPLISSLKEFEKCIPPCAWRDWSYGDPRWSGAWEEAQNLVLDVYESDDVDYQPRLSLLMNTPWFGRVWILQECQAIIDIMPEPSRKSSWWTGKQNFCTLLWRFRGSQASEPRDRLYALLDLASDINIKKKIKVDYSNNENAIIDDITSYLFGKYQDSNRFKVRDIADLQQKIPNLSCMALERMISSERQINEAEVQEFLLRQNKTVWLSETAASYLWYVRPELMDYFINEAAIKHVAMGRVEETSTLDRTVILKPFEDWRNGRGFVFEITEAVITKAITSESGILKLLFEKRGKDVHITGKIIKASHQNGIDIVRLVAQCSQGNIRISQALFEESLKQGPDSLELLLDTKGNEILPWRIPAYYGRKFNTLKIRLDGYGKQIRTDSPPFGL</sequence>
<dbReference type="InterPro" id="IPR052895">
    <property type="entry name" value="HetReg/Transcr_Mod"/>
</dbReference>
<evidence type="ECO:0000313" key="2">
    <source>
        <dbReference type="EMBL" id="KAH7155364.1"/>
    </source>
</evidence>
<accession>A0A9P9F750</accession>
<proteinExistence type="predicted"/>
<feature type="domain" description="Heterokaryon incompatibility" evidence="1">
    <location>
        <begin position="276"/>
        <end position="436"/>
    </location>
</feature>
<organism evidence="2 3">
    <name type="scientific">Dactylonectria estremocensis</name>
    <dbReference type="NCBI Taxonomy" id="1079267"/>
    <lineage>
        <taxon>Eukaryota</taxon>
        <taxon>Fungi</taxon>
        <taxon>Dikarya</taxon>
        <taxon>Ascomycota</taxon>
        <taxon>Pezizomycotina</taxon>
        <taxon>Sordariomycetes</taxon>
        <taxon>Hypocreomycetidae</taxon>
        <taxon>Hypocreales</taxon>
        <taxon>Nectriaceae</taxon>
        <taxon>Dactylonectria</taxon>
    </lineage>
</organism>
<dbReference type="GO" id="GO:0009116">
    <property type="term" value="P:nucleoside metabolic process"/>
    <property type="evidence" value="ECO:0007669"/>
    <property type="project" value="InterPro"/>
</dbReference>
<dbReference type="InterPro" id="IPR010730">
    <property type="entry name" value="HET"/>
</dbReference>
<protein>
    <submittedName>
        <fullName evidence="2">Heterokaryon incompatibility protein-domain-containing protein</fullName>
    </submittedName>
</protein>
<comment type="caution">
    <text evidence="2">The sequence shown here is derived from an EMBL/GenBank/DDBJ whole genome shotgun (WGS) entry which is preliminary data.</text>
</comment>
<dbReference type="AlphaFoldDB" id="A0A9P9F750"/>
<gene>
    <name evidence="2" type="ORF">B0J13DRAFT_618820</name>
</gene>
<reference evidence="2" key="1">
    <citation type="journal article" date="2021" name="Nat. Commun.">
        <title>Genetic determinants of endophytism in the Arabidopsis root mycobiome.</title>
        <authorList>
            <person name="Mesny F."/>
            <person name="Miyauchi S."/>
            <person name="Thiergart T."/>
            <person name="Pickel B."/>
            <person name="Atanasova L."/>
            <person name="Karlsson M."/>
            <person name="Huettel B."/>
            <person name="Barry K.W."/>
            <person name="Haridas S."/>
            <person name="Chen C."/>
            <person name="Bauer D."/>
            <person name="Andreopoulos W."/>
            <person name="Pangilinan J."/>
            <person name="LaButti K."/>
            <person name="Riley R."/>
            <person name="Lipzen A."/>
            <person name="Clum A."/>
            <person name="Drula E."/>
            <person name="Henrissat B."/>
            <person name="Kohler A."/>
            <person name="Grigoriev I.V."/>
            <person name="Martin F.M."/>
            <person name="Hacquard S."/>
        </authorList>
    </citation>
    <scope>NUCLEOTIDE SEQUENCE</scope>
    <source>
        <strain evidence="2">MPI-CAGE-AT-0021</strain>
    </source>
</reference>
<dbReference type="Pfam" id="PF06985">
    <property type="entry name" value="HET"/>
    <property type="match status" value="1"/>
</dbReference>
<dbReference type="PANTHER" id="PTHR24148">
    <property type="entry name" value="ANKYRIN REPEAT DOMAIN-CONTAINING PROTEIN 39 HOMOLOG-RELATED"/>
    <property type="match status" value="1"/>
</dbReference>